<feature type="transmembrane region" description="Helical" evidence="1">
    <location>
        <begin position="215"/>
        <end position="236"/>
    </location>
</feature>
<keyword evidence="1" id="KW-1133">Transmembrane helix</keyword>
<feature type="transmembrane region" description="Helical" evidence="1">
    <location>
        <begin position="242"/>
        <end position="264"/>
    </location>
</feature>
<feature type="transmembrane region" description="Helical" evidence="1">
    <location>
        <begin position="57"/>
        <end position="78"/>
    </location>
</feature>
<dbReference type="InterPro" id="IPR045339">
    <property type="entry name" value="DUF6534"/>
</dbReference>
<protein>
    <recommendedName>
        <fullName evidence="2">DUF6534 domain-containing protein</fullName>
    </recommendedName>
</protein>
<evidence type="ECO:0000259" key="2">
    <source>
        <dbReference type="Pfam" id="PF20152"/>
    </source>
</evidence>
<evidence type="ECO:0000313" key="3">
    <source>
        <dbReference type="EMBL" id="KJA24691.1"/>
    </source>
</evidence>
<proteinExistence type="predicted"/>
<feature type="transmembrane region" description="Helical" evidence="1">
    <location>
        <begin position="130"/>
        <end position="149"/>
    </location>
</feature>
<keyword evidence="1" id="KW-0472">Membrane</keyword>
<dbReference type="EMBL" id="KN817535">
    <property type="protein sequence ID" value="KJA24691.1"/>
    <property type="molecule type" value="Genomic_DNA"/>
</dbReference>
<evidence type="ECO:0000256" key="1">
    <source>
        <dbReference type="SAM" id="Phobius"/>
    </source>
</evidence>
<dbReference type="PANTHER" id="PTHR40465">
    <property type="entry name" value="CHROMOSOME 1, WHOLE GENOME SHOTGUN SEQUENCE"/>
    <property type="match status" value="1"/>
</dbReference>
<feature type="transmembrane region" description="Helical" evidence="1">
    <location>
        <begin position="98"/>
        <end position="118"/>
    </location>
</feature>
<dbReference type="OrthoDB" id="2536347at2759"/>
<gene>
    <name evidence="3" type="ORF">HYPSUDRAFT_38393</name>
</gene>
<dbReference type="STRING" id="945553.A0A0D2P7U8"/>
<dbReference type="Proteomes" id="UP000054270">
    <property type="component" value="Unassembled WGS sequence"/>
</dbReference>
<dbReference type="OMA" id="IYFAHRI"/>
<sequence>MTTEIPPLPFTLPFNFAAIVGPELLGGCLSWGLYGIFSTQVYMYLQAFTEDARMIKALVFAVFVAMTVQIIMYTDTLWQVYAAGFGNLAPFDLVGLSWFSVIVIEGIVAFTVQSFYAWRISIISTKKLPSVLIMATALVSIVSAMISAAHSELVESKLNSRSIDLEANLWQACSAVCDVLIAVCMTYYLKRRAPDRSELGASNTVHSVVNKIIRVTIETGSFTAAVNIVTLALNIFSHFSHVTYFQCAVSTLTGIYATTFMVVLNSRIKFSVSSLSTTWKDTESGRLTPLGNIMHRDNSSSVLDNRREGKVNAIMVEGSDSASRSDDMEFSATKEV</sequence>
<evidence type="ECO:0000313" key="4">
    <source>
        <dbReference type="Proteomes" id="UP000054270"/>
    </source>
</evidence>
<dbReference type="AlphaFoldDB" id="A0A0D2P7U8"/>
<reference evidence="4" key="1">
    <citation type="submission" date="2014-04" db="EMBL/GenBank/DDBJ databases">
        <title>Evolutionary Origins and Diversification of the Mycorrhizal Mutualists.</title>
        <authorList>
            <consortium name="DOE Joint Genome Institute"/>
            <consortium name="Mycorrhizal Genomics Consortium"/>
            <person name="Kohler A."/>
            <person name="Kuo A."/>
            <person name="Nagy L.G."/>
            <person name="Floudas D."/>
            <person name="Copeland A."/>
            <person name="Barry K.W."/>
            <person name="Cichocki N."/>
            <person name="Veneault-Fourrey C."/>
            <person name="LaButti K."/>
            <person name="Lindquist E.A."/>
            <person name="Lipzen A."/>
            <person name="Lundell T."/>
            <person name="Morin E."/>
            <person name="Murat C."/>
            <person name="Riley R."/>
            <person name="Ohm R."/>
            <person name="Sun H."/>
            <person name="Tunlid A."/>
            <person name="Henrissat B."/>
            <person name="Grigoriev I.V."/>
            <person name="Hibbett D.S."/>
            <person name="Martin F."/>
        </authorList>
    </citation>
    <scope>NUCLEOTIDE SEQUENCE [LARGE SCALE GENOMIC DNA]</scope>
    <source>
        <strain evidence="4">FD-334 SS-4</strain>
    </source>
</reference>
<organism evidence="3 4">
    <name type="scientific">Hypholoma sublateritium (strain FD-334 SS-4)</name>
    <dbReference type="NCBI Taxonomy" id="945553"/>
    <lineage>
        <taxon>Eukaryota</taxon>
        <taxon>Fungi</taxon>
        <taxon>Dikarya</taxon>
        <taxon>Basidiomycota</taxon>
        <taxon>Agaricomycotina</taxon>
        <taxon>Agaricomycetes</taxon>
        <taxon>Agaricomycetidae</taxon>
        <taxon>Agaricales</taxon>
        <taxon>Agaricineae</taxon>
        <taxon>Strophariaceae</taxon>
        <taxon>Hypholoma</taxon>
    </lineage>
</organism>
<dbReference type="Pfam" id="PF20152">
    <property type="entry name" value="DUF6534"/>
    <property type="match status" value="1"/>
</dbReference>
<keyword evidence="1" id="KW-0812">Transmembrane</keyword>
<feature type="transmembrane region" description="Helical" evidence="1">
    <location>
        <begin position="169"/>
        <end position="189"/>
    </location>
</feature>
<dbReference type="PANTHER" id="PTHR40465:SF1">
    <property type="entry name" value="DUF6534 DOMAIN-CONTAINING PROTEIN"/>
    <property type="match status" value="1"/>
</dbReference>
<accession>A0A0D2P7U8</accession>
<keyword evidence="4" id="KW-1185">Reference proteome</keyword>
<feature type="domain" description="DUF6534" evidence="2">
    <location>
        <begin position="174"/>
        <end position="267"/>
    </location>
</feature>
<feature type="transmembrane region" description="Helical" evidence="1">
    <location>
        <begin position="24"/>
        <end position="45"/>
    </location>
</feature>
<name>A0A0D2P7U8_HYPSF</name>